<feature type="transmembrane region" description="Helical" evidence="6">
    <location>
        <begin position="414"/>
        <end position="434"/>
    </location>
</feature>
<dbReference type="Gene3D" id="1.20.1250.20">
    <property type="entry name" value="MFS general substrate transporter like domains"/>
    <property type="match status" value="1"/>
</dbReference>
<feature type="transmembrane region" description="Helical" evidence="6">
    <location>
        <begin position="538"/>
        <end position="556"/>
    </location>
</feature>
<feature type="transmembrane region" description="Helical" evidence="6">
    <location>
        <begin position="116"/>
        <end position="136"/>
    </location>
</feature>
<comment type="caution">
    <text evidence="7">The sequence shown here is derived from an EMBL/GenBank/DDBJ whole genome shotgun (WGS) entry which is preliminary data.</text>
</comment>
<feature type="transmembrane region" description="Helical" evidence="6">
    <location>
        <begin position="196"/>
        <end position="218"/>
    </location>
</feature>
<dbReference type="PANTHER" id="PTHR11654">
    <property type="entry name" value="OLIGOPEPTIDE TRANSPORTER-RELATED"/>
    <property type="match status" value="1"/>
</dbReference>
<keyword evidence="8" id="KW-1185">Reference proteome</keyword>
<name>A0AA41V4V7_PAPNU</name>
<evidence type="ECO:0000256" key="1">
    <source>
        <dbReference type="ARBA" id="ARBA00004141"/>
    </source>
</evidence>
<feature type="transmembrane region" description="Helical" evidence="6">
    <location>
        <begin position="494"/>
        <end position="513"/>
    </location>
</feature>
<evidence type="ECO:0000256" key="3">
    <source>
        <dbReference type="ARBA" id="ARBA00022692"/>
    </source>
</evidence>
<dbReference type="GO" id="GO:0071916">
    <property type="term" value="F:dipeptide transmembrane transporter activity"/>
    <property type="evidence" value="ECO:0007669"/>
    <property type="project" value="InterPro"/>
</dbReference>
<dbReference type="AlphaFoldDB" id="A0AA41V4V7"/>
<dbReference type="Pfam" id="PF00854">
    <property type="entry name" value="PTR2"/>
    <property type="match status" value="1"/>
</dbReference>
<dbReference type="GO" id="GO:0016020">
    <property type="term" value="C:membrane"/>
    <property type="evidence" value="ECO:0007669"/>
    <property type="project" value="UniProtKB-SubCell"/>
</dbReference>
<sequence>MGLNEGIENQEHDQYESLLDQGDDYEDGLASQISISNKVGGAGGWRSAWFIVVAEILETMAYYGIASNLITYLTGPLHQSTATAAFNINIWSGVVWMLPLFTAFVSDSYLGRYHTILFSSLIYLLGFGLLTVSVVLPAPVNPTDIETNVFCVSNSFQVILFFTSLYLIAIGKAGFKPCAQAFGADQFDEHISKSSFFNWWLFGICVGSTLSRLIFIYIQENLSWGLGFGFPTISMVVAFIVFLLGTGTYTFRVKVDKQNPLLRIARVYVVAAKNWRTSSSSIVPQEEDPFAVSSDGNRVRTHQFRFLDKVLLHDIAIDQLEDAKGVLRLVPIWLTLLMYGVVGSQPPTFFTKQGHTMERSVGLSSIQIPPASLLIFVSLSVVLFIPVYDWFCVPLARSLTGKPSGITMLQRMGFGLFLSMTAMLVAGVVEKARLQTAVDFGLVDSPKETVPMSIWWLAPQYILVGLSEVFAFVGTQEFFYDQVPDDMKCMGSSLSLCILGVGELLSGLLIFVIEKVTRVCGQSNWFSDNLNRAHLDNFYWLLAGLSALNLVAYIYFSKSYVYKN</sequence>
<evidence type="ECO:0000313" key="7">
    <source>
        <dbReference type="EMBL" id="MCL7034700.1"/>
    </source>
</evidence>
<dbReference type="InterPro" id="IPR036259">
    <property type="entry name" value="MFS_trans_sf"/>
</dbReference>
<dbReference type="Proteomes" id="UP001177140">
    <property type="component" value="Unassembled WGS sequence"/>
</dbReference>
<dbReference type="EMBL" id="JAJJMA010148730">
    <property type="protein sequence ID" value="MCL7034700.1"/>
    <property type="molecule type" value="Genomic_DNA"/>
</dbReference>
<dbReference type="CDD" id="cd17417">
    <property type="entry name" value="MFS_NPF5"/>
    <property type="match status" value="1"/>
</dbReference>
<feature type="transmembrane region" description="Helical" evidence="6">
    <location>
        <begin position="325"/>
        <end position="342"/>
    </location>
</feature>
<keyword evidence="3 6" id="KW-0812">Transmembrane</keyword>
<evidence type="ECO:0000256" key="6">
    <source>
        <dbReference type="SAM" id="Phobius"/>
    </source>
</evidence>
<dbReference type="GO" id="GO:0042937">
    <property type="term" value="F:tripeptide transmembrane transporter activity"/>
    <property type="evidence" value="ECO:0007669"/>
    <property type="project" value="InterPro"/>
</dbReference>
<organism evidence="7 8">
    <name type="scientific">Papaver nudicaule</name>
    <name type="common">Iceland poppy</name>
    <dbReference type="NCBI Taxonomy" id="74823"/>
    <lineage>
        <taxon>Eukaryota</taxon>
        <taxon>Viridiplantae</taxon>
        <taxon>Streptophyta</taxon>
        <taxon>Embryophyta</taxon>
        <taxon>Tracheophyta</taxon>
        <taxon>Spermatophyta</taxon>
        <taxon>Magnoliopsida</taxon>
        <taxon>Ranunculales</taxon>
        <taxon>Papaveraceae</taxon>
        <taxon>Papaveroideae</taxon>
        <taxon>Papaver</taxon>
    </lineage>
</organism>
<evidence type="ECO:0000313" key="8">
    <source>
        <dbReference type="Proteomes" id="UP001177140"/>
    </source>
</evidence>
<feature type="transmembrane region" description="Helical" evidence="6">
    <location>
        <begin position="156"/>
        <end position="175"/>
    </location>
</feature>
<dbReference type="SUPFAM" id="SSF103473">
    <property type="entry name" value="MFS general substrate transporter"/>
    <property type="match status" value="1"/>
</dbReference>
<protein>
    <recommendedName>
        <fullName evidence="9">NPF family transporter</fullName>
    </recommendedName>
</protein>
<accession>A0AA41V4V7</accession>
<comment type="similarity">
    <text evidence="2">Belongs to the major facilitator superfamily. Proton-dependent oligopeptide transporter (POT/PTR) (TC 2.A.17) family.</text>
</comment>
<gene>
    <name evidence="7" type="ORF">MKW94_027928</name>
</gene>
<feature type="transmembrane region" description="Helical" evidence="6">
    <location>
        <begin position="85"/>
        <end position="104"/>
    </location>
</feature>
<feature type="transmembrane region" description="Helical" evidence="6">
    <location>
        <begin position="454"/>
        <end position="473"/>
    </location>
</feature>
<reference evidence="7" key="1">
    <citation type="submission" date="2022-03" db="EMBL/GenBank/DDBJ databases">
        <title>A functionally conserved STORR gene fusion in Papaver species that diverged 16.8 million years ago.</title>
        <authorList>
            <person name="Catania T."/>
        </authorList>
    </citation>
    <scope>NUCLEOTIDE SEQUENCE</scope>
    <source>
        <strain evidence="7">S-191538</strain>
    </source>
</reference>
<comment type="subcellular location">
    <subcellularLocation>
        <location evidence="1">Membrane</location>
        <topology evidence="1">Multi-pass membrane protein</topology>
    </subcellularLocation>
</comment>
<proteinExistence type="inferred from homology"/>
<dbReference type="InterPro" id="IPR000109">
    <property type="entry name" value="POT_fam"/>
</dbReference>
<evidence type="ECO:0000256" key="4">
    <source>
        <dbReference type="ARBA" id="ARBA00022989"/>
    </source>
</evidence>
<keyword evidence="5 6" id="KW-0472">Membrane</keyword>
<evidence type="ECO:0008006" key="9">
    <source>
        <dbReference type="Google" id="ProtNLM"/>
    </source>
</evidence>
<feature type="transmembrane region" description="Helical" evidence="6">
    <location>
        <begin position="224"/>
        <end position="244"/>
    </location>
</feature>
<evidence type="ECO:0000256" key="5">
    <source>
        <dbReference type="ARBA" id="ARBA00023136"/>
    </source>
</evidence>
<keyword evidence="4 6" id="KW-1133">Transmembrane helix</keyword>
<dbReference type="FunFam" id="1.20.1250.20:FF:000410">
    <property type="entry name" value="POT family protein"/>
    <property type="match status" value="1"/>
</dbReference>
<feature type="transmembrane region" description="Helical" evidence="6">
    <location>
        <begin position="373"/>
        <end position="393"/>
    </location>
</feature>
<dbReference type="InterPro" id="IPR044739">
    <property type="entry name" value="NRT1/PTR"/>
</dbReference>
<feature type="transmembrane region" description="Helical" evidence="6">
    <location>
        <begin position="48"/>
        <end position="65"/>
    </location>
</feature>
<evidence type="ECO:0000256" key="2">
    <source>
        <dbReference type="ARBA" id="ARBA00005982"/>
    </source>
</evidence>